<accession>A0A450ZB32</accession>
<dbReference type="AlphaFoldDB" id="A0A450ZB32"/>
<organism evidence="1">
    <name type="scientific">Candidatus Kentrum sp. TC</name>
    <dbReference type="NCBI Taxonomy" id="2126339"/>
    <lineage>
        <taxon>Bacteria</taxon>
        <taxon>Pseudomonadati</taxon>
        <taxon>Pseudomonadota</taxon>
        <taxon>Gammaproteobacteria</taxon>
        <taxon>Candidatus Kentrum</taxon>
    </lineage>
</organism>
<sequence length="55" mass="6465">MKALDFQIEEFHISKPIGHFPKGFDFVIGSFQWLSRKVVEILAKLRLRPTRHDLA</sequence>
<evidence type="ECO:0000313" key="1">
    <source>
        <dbReference type="EMBL" id="VFK51010.1"/>
    </source>
</evidence>
<protein>
    <submittedName>
        <fullName evidence="1">Uncharacterized protein</fullName>
    </submittedName>
</protein>
<evidence type="ECO:0000313" key="2">
    <source>
        <dbReference type="EMBL" id="VFK62562.1"/>
    </source>
</evidence>
<name>A0A450ZB32_9GAMM</name>
<gene>
    <name evidence="1" type="ORF">BECKTC1821D_GA0114238_11284</name>
    <name evidence="2" type="ORF">BECKTC1821F_GA0114240_10765</name>
</gene>
<proteinExistence type="predicted"/>
<dbReference type="EMBL" id="CAADFW010000076">
    <property type="protein sequence ID" value="VFK62562.1"/>
    <property type="molecule type" value="Genomic_DNA"/>
</dbReference>
<reference evidence="1" key="1">
    <citation type="submission" date="2019-02" db="EMBL/GenBank/DDBJ databases">
        <authorList>
            <person name="Gruber-Vodicka R. H."/>
            <person name="Seah K. B. B."/>
        </authorList>
    </citation>
    <scope>NUCLEOTIDE SEQUENCE</scope>
    <source>
        <strain evidence="1">BECK_BZ123</strain>
        <strain evidence="2">BECK_BZ126</strain>
    </source>
</reference>
<dbReference type="EMBL" id="CAADFS010000128">
    <property type="protein sequence ID" value="VFK51010.1"/>
    <property type="molecule type" value="Genomic_DNA"/>
</dbReference>